<dbReference type="Pfam" id="PF00330">
    <property type="entry name" value="Aconitase"/>
    <property type="match status" value="1"/>
</dbReference>
<keyword evidence="2" id="KW-0408">Iron</keyword>
<keyword evidence="3" id="KW-0411">Iron-sulfur</keyword>
<dbReference type="Gene3D" id="3.30.499.10">
    <property type="entry name" value="Aconitase, domain 3"/>
    <property type="match status" value="2"/>
</dbReference>
<dbReference type="EC" id="4.2.1.3" evidence="6"/>
<dbReference type="GO" id="GO:0005829">
    <property type="term" value="C:cytosol"/>
    <property type="evidence" value="ECO:0007669"/>
    <property type="project" value="TreeGrafter"/>
</dbReference>
<dbReference type="InterPro" id="IPR006250">
    <property type="entry name" value="Aconitase_put"/>
</dbReference>
<dbReference type="InterPro" id="IPR015928">
    <property type="entry name" value="Aconitase/3IPM_dehydase_swvl"/>
</dbReference>
<sequence>MASLNLAQKIISAHLADGKMEPGQEIGLKVDRVLMQDATGTMACLQFEAMGIPRVKVEHAAIYVDHNILQTGFENGDDHRFLQTFAAKYGIHYSKPGNGICHQVNLERFSIPGKLLIGSDSHTPTAGGAGMMAIGVGGLDVAVAMAGAPFYTKMPKIVGVKLTGRLRPWVTAKDVILEMLRRLTVKGGVGKIFEYYGEGIKSLGVPQRGTICNMGAELGATTSLFESDEITQDYMTRQGRPQDYKRIAADPGCSYDENMEINLSELEPMIALPGSPDAVHKVRDVQGQDVHQVLIGSCTNSSYIEIMTVAHVLKGKKVHPNVTMAINPGSKQVLETVARDGSIYNIIASGARLLESGCQGCIGMGSAPGTDWVSIRSFNRNWPGRSGTKDDKVYLTSPEVCVACAITGKITDPRDLGEYPNIPWPDKFVIDDSGIVPPAPAQYADTLEISRGPNIRPLPLRQPMEAILQGEVLIRVGDNISTDAIMPAGAKILPLRSNVPAISEYVFYWLDPDFAKRAKEKHGGFIVGGENYGQGSSREHAALAPMYLGVKGVIAKSFARIHRANLINFGIIPFEFQNASDFDLLAQGTPVTIENIVGNLKQGSKTMEATTDKDKKITLKVDLTPRQRDVLVAGGLLNYIRSTTTQ</sequence>
<dbReference type="FunCoup" id="K0IIM8">
    <property type="interactions" value="226"/>
</dbReference>
<dbReference type="InterPro" id="IPR001030">
    <property type="entry name" value="Acoase/IPM_deHydtase_lsu_aba"/>
</dbReference>
<organism evidence="6 7">
    <name type="scientific">Nitrososphaera gargensis (strain Ga9.2)</name>
    <dbReference type="NCBI Taxonomy" id="1237085"/>
    <lineage>
        <taxon>Archaea</taxon>
        <taxon>Nitrososphaerota</taxon>
        <taxon>Nitrososphaeria</taxon>
        <taxon>Nitrososphaerales</taxon>
        <taxon>Nitrososphaeraceae</taxon>
        <taxon>Nitrososphaera</taxon>
    </lineage>
</organism>
<dbReference type="Pfam" id="PF00694">
    <property type="entry name" value="Aconitase_C"/>
    <property type="match status" value="1"/>
</dbReference>
<dbReference type="InterPro" id="IPR036008">
    <property type="entry name" value="Aconitase_4Fe-4S_dom"/>
</dbReference>
<dbReference type="InterPro" id="IPR000573">
    <property type="entry name" value="AconitaseA/IPMdHydase_ssu_swvl"/>
</dbReference>
<dbReference type="GO" id="GO:0003994">
    <property type="term" value="F:aconitate hydratase activity"/>
    <property type="evidence" value="ECO:0007669"/>
    <property type="project" value="UniProtKB-EC"/>
</dbReference>
<dbReference type="GO" id="GO:0051539">
    <property type="term" value="F:4 iron, 4 sulfur cluster binding"/>
    <property type="evidence" value="ECO:0007669"/>
    <property type="project" value="TreeGrafter"/>
</dbReference>
<evidence type="ECO:0000259" key="4">
    <source>
        <dbReference type="Pfam" id="PF00330"/>
    </source>
</evidence>
<dbReference type="PANTHER" id="PTHR43160">
    <property type="entry name" value="ACONITATE HYDRATASE B"/>
    <property type="match status" value="1"/>
</dbReference>
<dbReference type="InterPro" id="IPR015931">
    <property type="entry name" value="Acnase/IPM_dHydase_lsu_aba_1/3"/>
</dbReference>
<evidence type="ECO:0000313" key="6">
    <source>
        <dbReference type="EMBL" id="AFU59770.1"/>
    </source>
</evidence>
<dbReference type="STRING" id="1237085.Ngar_c28500"/>
<dbReference type="NCBIfam" id="TIGR01342">
    <property type="entry name" value="acon_putative"/>
    <property type="match status" value="1"/>
</dbReference>
<name>K0IIM8_NITGG</name>
<gene>
    <name evidence="6" type="primary">aco</name>
    <name evidence="6" type="ordered locus">Ngar_c28500</name>
</gene>
<evidence type="ECO:0000256" key="2">
    <source>
        <dbReference type="ARBA" id="ARBA00023004"/>
    </source>
</evidence>
<dbReference type="EMBL" id="CP002408">
    <property type="protein sequence ID" value="AFU59770.1"/>
    <property type="molecule type" value="Genomic_DNA"/>
</dbReference>
<keyword evidence="1" id="KW-0479">Metal-binding</keyword>
<dbReference type="InterPro" id="IPR050926">
    <property type="entry name" value="Aconitase/IPM_isomerase"/>
</dbReference>
<dbReference type="KEGG" id="nga:Ngar_c28500"/>
<dbReference type="PATRIC" id="fig|1237085.11.peg.2820"/>
<dbReference type="InParanoid" id="K0IIM8"/>
<dbReference type="GO" id="GO:0006099">
    <property type="term" value="P:tricarboxylic acid cycle"/>
    <property type="evidence" value="ECO:0007669"/>
    <property type="project" value="TreeGrafter"/>
</dbReference>
<dbReference type="GO" id="GO:0046872">
    <property type="term" value="F:metal ion binding"/>
    <property type="evidence" value="ECO:0007669"/>
    <property type="project" value="UniProtKB-KW"/>
</dbReference>
<dbReference type="RefSeq" id="WP_015020304.1">
    <property type="nucleotide sequence ID" value="NC_018719.1"/>
</dbReference>
<proteinExistence type="predicted"/>
<feature type="domain" description="Aconitase/3-isopropylmalate dehydratase large subunit alpha/beta/alpha" evidence="4">
    <location>
        <begin position="8"/>
        <end position="408"/>
    </location>
</feature>
<protein>
    <submittedName>
        <fullName evidence="6">Aconitate hydratase</fullName>
        <ecNumber evidence="6">4.2.1.3</ecNumber>
    </submittedName>
</protein>
<dbReference type="PROSITE" id="PS00450">
    <property type="entry name" value="ACONITASE_1"/>
    <property type="match status" value="1"/>
</dbReference>
<accession>K0IIM8</accession>
<evidence type="ECO:0000313" key="7">
    <source>
        <dbReference type="Proteomes" id="UP000008037"/>
    </source>
</evidence>
<dbReference type="InterPro" id="IPR018136">
    <property type="entry name" value="Aconitase_4Fe-4S_BS"/>
</dbReference>
<dbReference type="PRINTS" id="PR00415">
    <property type="entry name" value="ACONITASE"/>
</dbReference>
<dbReference type="AlphaFoldDB" id="K0IIM8"/>
<dbReference type="PANTHER" id="PTHR43160:SF3">
    <property type="entry name" value="ACONITATE HYDRATASE, MITOCHONDRIAL"/>
    <property type="match status" value="1"/>
</dbReference>
<dbReference type="OrthoDB" id="255at2157"/>
<dbReference type="SUPFAM" id="SSF52016">
    <property type="entry name" value="LeuD/IlvD-like"/>
    <property type="match status" value="1"/>
</dbReference>
<dbReference type="Proteomes" id="UP000008037">
    <property type="component" value="Chromosome"/>
</dbReference>
<dbReference type="NCBIfam" id="NF005558">
    <property type="entry name" value="PRK07229.1"/>
    <property type="match status" value="1"/>
</dbReference>
<evidence type="ECO:0000256" key="1">
    <source>
        <dbReference type="ARBA" id="ARBA00022723"/>
    </source>
</evidence>
<dbReference type="GeneID" id="13794869"/>
<keyword evidence="7" id="KW-1185">Reference proteome</keyword>
<dbReference type="SUPFAM" id="SSF53732">
    <property type="entry name" value="Aconitase iron-sulfur domain"/>
    <property type="match status" value="1"/>
</dbReference>
<dbReference type="HOGENOM" id="CLU_006714_2_3_2"/>
<feature type="domain" description="Aconitase A/isopropylmalate dehydratase small subunit swivel" evidence="5">
    <location>
        <begin position="515"/>
        <end position="578"/>
    </location>
</feature>
<keyword evidence="6" id="KW-0456">Lyase</keyword>
<evidence type="ECO:0000259" key="5">
    <source>
        <dbReference type="Pfam" id="PF00694"/>
    </source>
</evidence>
<reference evidence="6 7" key="1">
    <citation type="journal article" date="2012" name="Environ. Microbiol.">
        <title>The genome of the ammonia-oxidizing Candidatus Nitrososphaera gargensis: insights into metabolic versatility and environmental adaptations.</title>
        <authorList>
            <person name="Spang A."/>
            <person name="Poehlein A."/>
            <person name="Offre P."/>
            <person name="Zumbragel S."/>
            <person name="Haider S."/>
            <person name="Rychlik N."/>
            <person name="Nowka B."/>
            <person name="Schmeisser C."/>
            <person name="Lebedeva E.V."/>
            <person name="Rattei T."/>
            <person name="Bohm C."/>
            <person name="Schmid M."/>
            <person name="Galushko A."/>
            <person name="Hatzenpichler R."/>
            <person name="Weinmaier T."/>
            <person name="Daniel R."/>
            <person name="Schleper C."/>
            <person name="Spieck E."/>
            <person name="Streit W."/>
            <person name="Wagner M."/>
        </authorList>
    </citation>
    <scope>NUCLEOTIDE SEQUENCE [LARGE SCALE GENOMIC DNA]</scope>
    <source>
        <strain evidence="7">Ga9.2</strain>
    </source>
</reference>
<evidence type="ECO:0000256" key="3">
    <source>
        <dbReference type="ARBA" id="ARBA00023014"/>
    </source>
</evidence>
<dbReference type="Gene3D" id="3.20.19.10">
    <property type="entry name" value="Aconitase, domain 4"/>
    <property type="match status" value="1"/>
</dbReference>